<protein>
    <submittedName>
        <fullName evidence="2">Protein yippee-like protein</fullName>
    </submittedName>
</protein>
<proteinExistence type="predicted"/>
<feature type="region of interest" description="Disordered" evidence="1">
    <location>
        <begin position="1"/>
        <end position="24"/>
    </location>
</feature>
<gene>
    <name evidence="2" type="ORF">HAZT_HAZT003760</name>
</gene>
<dbReference type="Proteomes" id="UP000711488">
    <property type="component" value="Unassembled WGS sequence"/>
</dbReference>
<sequence length="116" mass="12806">MCPVPPALRTPRTQTWSRRSRLTSPRVTARTPAYTAALISPTTTSLYLSRFKAAKGERIYLIPWSTLVAGQRRSACCLQDYTPWPTSTASAARTRSAGNMSTLSKTARSIRRVNSS</sequence>
<reference evidence="2" key="2">
    <citation type="journal article" date="2018" name="Environ. Sci. Technol.">
        <title>The Toxicogenome of Hyalella azteca: A Model for Sediment Ecotoxicology and Evolutionary Toxicology.</title>
        <authorList>
            <person name="Poynton H.C."/>
            <person name="Hasenbein S."/>
            <person name="Benoit J.B."/>
            <person name="Sepulveda M.S."/>
            <person name="Poelchau M.F."/>
            <person name="Hughes D.S.T."/>
            <person name="Murali S.C."/>
            <person name="Chen S."/>
            <person name="Glastad K.M."/>
            <person name="Goodisman M.A.D."/>
            <person name="Werren J.H."/>
            <person name="Vineis J.H."/>
            <person name="Bowen J.L."/>
            <person name="Friedrich M."/>
            <person name="Jones J."/>
            <person name="Robertson H.M."/>
            <person name="Feyereisen R."/>
            <person name="Mechler-Hickson A."/>
            <person name="Mathers N."/>
            <person name="Lee C.E."/>
            <person name="Colbourne J.K."/>
            <person name="Biales A."/>
            <person name="Johnston J.S."/>
            <person name="Wellborn G.A."/>
            <person name="Rosendale A.J."/>
            <person name="Cridge A.G."/>
            <person name="Munoz-Torres M.C."/>
            <person name="Bain P.A."/>
            <person name="Manny A.R."/>
            <person name="Major K.M."/>
            <person name="Lambert F.N."/>
            <person name="Vulpe C.D."/>
            <person name="Tuck P."/>
            <person name="Blalock B.J."/>
            <person name="Lin Y.Y."/>
            <person name="Smith M.E."/>
            <person name="Ochoa-Acuna H."/>
            <person name="Chen M.M."/>
            <person name="Childers C.P."/>
            <person name="Qu J."/>
            <person name="Dugan S."/>
            <person name="Lee S.L."/>
            <person name="Chao H."/>
            <person name="Dinh H."/>
            <person name="Han Y."/>
            <person name="Doddapaneni H."/>
            <person name="Worley K.C."/>
            <person name="Muzny D.M."/>
            <person name="Gibbs R.A."/>
            <person name="Richards S."/>
        </authorList>
    </citation>
    <scope>NUCLEOTIDE SEQUENCE</scope>
    <source>
        <strain evidence="2">HAZT.00-mixed</strain>
        <tissue evidence="2">Whole organism</tissue>
    </source>
</reference>
<dbReference type="AlphaFoldDB" id="A0A6A0H7U0"/>
<name>A0A6A0H7U0_HYAAZ</name>
<reference evidence="2" key="3">
    <citation type="submission" date="2019-06" db="EMBL/GenBank/DDBJ databases">
        <authorList>
            <person name="Poynton C."/>
            <person name="Hasenbein S."/>
            <person name="Benoit J.B."/>
            <person name="Sepulveda M.S."/>
            <person name="Poelchau M.F."/>
            <person name="Murali S.C."/>
            <person name="Chen S."/>
            <person name="Glastad K.M."/>
            <person name="Werren J.H."/>
            <person name="Vineis J.H."/>
            <person name="Bowen J.L."/>
            <person name="Friedrich M."/>
            <person name="Jones J."/>
            <person name="Robertson H.M."/>
            <person name="Feyereisen R."/>
            <person name="Mechler-Hickson A."/>
            <person name="Mathers N."/>
            <person name="Lee C.E."/>
            <person name="Colbourne J.K."/>
            <person name="Biales A."/>
            <person name="Johnston J.S."/>
            <person name="Wellborn G.A."/>
            <person name="Rosendale A.J."/>
            <person name="Cridge A.G."/>
            <person name="Munoz-Torres M.C."/>
            <person name="Bain P.A."/>
            <person name="Manny A.R."/>
            <person name="Major K.M."/>
            <person name="Lambert F.N."/>
            <person name="Vulpe C.D."/>
            <person name="Tuck P."/>
            <person name="Blalock B.J."/>
            <person name="Lin Y.-Y."/>
            <person name="Smith M.E."/>
            <person name="Ochoa-Acuna H."/>
            <person name="Chen M.-J.M."/>
            <person name="Childers C.P."/>
            <person name="Qu J."/>
            <person name="Dugan S."/>
            <person name="Lee S.L."/>
            <person name="Chao H."/>
            <person name="Dinh H."/>
            <person name="Han Y."/>
            <person name="Doddapaneni H."/>
            <person name="Worley K.C."/>
            <person name="Muzny D.M."/>
            <person name="Gibbs R.A."/>
            <person name="Richards S."/>
        </authorList>
    </citation>
    <scope>NUCLEOTIDE SEQUENCE</scope>
    <source>
        <strain evidence="2">HAZT.00-mixed</strain>
        <tissue evidence="2">Whole organism</tissue>
    </source>
</reference>
<feature type="compositionally biased region" description="Low complexity" evidence="1">
    <location>
        <begin position="87"/>
        <end position="97"/>
    </location>
</feature>
<dbReference type="EMBL" id="JQDR03005386">
    <property type="protein sequence ID" value="KAA0201559.1"/>
    <property type="molecule type" value="Genomic_DNA"/>
</dbReference>
<feature type="compositionally biased region" description="Polar residues" evidence="1">
    <location>
        <begin position="11"/>
        <end position="24"/>
    </location>
</feature>
<accession>A0A6A0H7U0</accession>
<feature type="compositionally biased region" description="Polar residues" evidence="1">
    <location>
        <begin position="98"/>
        <end position="116"/>
    </location>
</feature>
<feature type="region of interest" description="Disordered" evidence="1">
    <location>
        <begin position="87"/>
        <end position="116"/>
    </location>
</feature>
<evidence type="ECO:0000313" key="2">
    <source>
        <dbReference type="EMBL" id="KAA0201559.1"/>
    </source>
</evidence>
<evidence type="ECO:0000256" key="1">
    <source>
        <dbReference type="SAM" id="MobiDB-lite"/>
    </source>
</evidence>
<reference evidence="2" key="1">
    <citation type="submission" date="2014-08" db="EMBL/GenBank/DDBJ databases">
        <authorList>
            <person name="Murali S."/>
            <person name="Richards S."/>
            <person name="Bandaranaike D."/>
            <person name="Bellair M."/>
            <person name="Blankenburg K."/>
            <person name="Chao H."/>
            <person name="Dinh H."/>
            <person name="Doddapaneni H."/>
            <person name="Dugan-Rocha S."/>
            <person name="Elkadiri S."/>
            <person name="Gnanaolivu R."/>
            <person name="Hughes D."/>
            <person name="Lee S."/>
            <person name="Li M."/>
            <person name="Ming W."/>
            <person name="Munidasa M."/>
            <person name="Muniz J."/>
            <person name="Nguyen L."/>
            <person name="Osuji N."/>
            <person name="Pu L.-L."/>
            <person name="Puazo M."/>
            <person name="Skinner E."/>
            <person name="Qu C."/>
            <person name="Quiroz J."/>
            <person name="Raj R."/>
            <person name="Weissenberger G."/>
            <person name="Xin Y."/>
            <person name="Zou X."/>
            <person name="Han Y."/>
            <person name="Worley K."/>
            <person name="Muzny D."/>
            <person name="Gibbs R."/>
        </authorList>
    </citation>
    <scope>NUCLEOTIDE SEQUENCE</scope>
    <source>
        <strain evidence="2">HAZT.00-mixed</strain>
        <tissue evidence="2">Whole organism</tissue>
    </source>
</reference>
<comment type="caution">
    <text evidence="2">The sequence shown here is derived from an EMBL/GenBank/DDBJ whole genome shotgun (WGS) entry which is preliminary data.</text>
</comment>
<organism evidence="2">
    <name type="scientific">Hyalella azteca</name>
    <name type="common">Amphipod</name>
    <dbReference type="NCBI Taxonomy" id="294128"/>
    <lineage>
        <taxon>Eukaryota</taxon>
        <taxon>Metazoa</taxon>
        <taxon>Ecdysozoa</taxon>
        <taxon>Arthropoda</taxon>
        <taxon>Crustacea</taxon>
        <taxon>Multicrustacea</taxon>
        <taxon>Malacostraca</taxon>
        <taxon>Eumalacostraca</taxon>
        <taxon>Peracarida</taxon>
        <taxon>Amphipoda</taxon>
        <taxon>Senticaudata</taxon>
        <taxon>Talitrida</taxon>
        <taxon>Talitroidea</taxon>
        <taxon>Hyalellidae</taxon>
        <taxon>Hyalella</taxon>
    </lineage>
</organism>